<gene>
    <name evidence="3" type="ORF">TPA0910_33570</name>
</gene>
<sequence>MSFTDRCPQDGPPALLICPVCRADLVPAGRAARCAEGRHTFDIARQGYLGLLTGRRARSADTAAMVRARSAFLAGGHYAPLARRLAGLAGALCPDGRTVLDAGVGTGYYLSAVLDALPGAVGLGLDTSPYALRAAARAHGRAAAASWDIWRPLPVRTGSVDLVLNVFAPRNGGEFHRVLRPDGALLVVTPAPRHLRELQGRLGTLRVDPAKPRRLHTALSGHFRPGGTETLEYAITLTADDIDPLVSMGPTAHHIDAGELRRRIASLAPPRPVTVSFLVSVHRPRPLGAR</sequence>
<dbReference type="Proteomes" id="UP001054854">
    <property type="component" value="Unassembled WGS sequence"/>
</dbReference>
<evidence type="ECO:0000313" key="3">
    <source>
        <dbReference type="EMBL" id="GHJ28924.1"/>
    </source>
</evidence>
<protein>
    <submittedName>
        <fullName evidence="3">Ubiquinone biosynthesis protein</fullName>
    </submittedName>
</protein>
<proteinExistence type="predicted"/>
<dbReference type="InterPro" id="IPR016718">
    <property type="entry name" value="rRNA_m1G-MeTrfase_A_prd"/>
</dbReference>
<dbReference type="Pfam" id="PF21302">
    <property type="entry name" value="Zn_ribbon_RlmA"/>
    <property type="match status" value="1"/>
</dbReference>
<feature type="domain" description="Methyltransferase" evidence="1">
    <location>
        <begin position="99"/>
        <end position="183"/>
    </location>
</feature>
<comment type="caution">
    <text evidence="3">The sequence shown here is derived from an EMBL/GenBank/DDBJ whole genome shotgun (WGS) entry which is preliminary data.</text>
</comment>
<dbReference type="InterPro" id="IPR048647">
    <property type="entry name" value="RlmA_N"/>
</dbReference>
<dbReference type="InterPro" id="IPR041698">
    <property type="entry name" value="Methyltransf_25"/>
</dbReference>
<evidence type="ECO:0000313" key="4">
    <source>
        <dbReference type="Proteomes" id="UP001054854"/>
    </source>
</evidence>
<name>A0ABQ3TZX4_STRHY</name>
<feature type="domain" description="23S rRNA (guanine(745)-N(1))-methyltransferase N-terminal" evidence="2">
    <location>
        <begin position="17"/>
        <end position="53"/>
    </location>
</feature>
<keyword evidence="4" id="KW-1185">Reference proteome</keyword>
<dbReference type="PIRSF" id="PIRSF018249">
    <property type="entry name" value="MyrA_prd"/>
    <property type="match status" value="1"/>
</dbReference>
<dbReference type="SUPFAM" id="SSF53335">
    <property type="entry name" value="S-adenosyl-L-methionine-dependent methyltransferases"/>
    <property type="match status" value="1"/>
</dbReference>
<reference evidence="3" key="1">
    <citation type="submission" date="2024-05" db="EMBL/GenBank/DDBJ databases">
        <title>Whole genome shotgun sequence of Streptomyces hygroscopicus NBRC 113678.</title>
        <authorList>
            <person name="Komaki H."/>
            <person name="Tamura T."/>
        </authorList>
    </citation>
    <scope>NUCLEOTIDE SEQUENCE</scope>
    <source>
        <strain evidence="3">N11-34</strain>
    </source>
</reference>
<accession>A0ABQ3TZX4</accession>
<evidence type="ECO:0000259" key="2">
    <source>
        <dbReference type="Pfam" id="PF21302"/>
    </source>
</evidence>
<dbReference type="PANTHER" id="PTHR42912">
    <property type="entry name" value="METHYLTRANSFERASE"/>
    <property type="match status" value="1"/>
</dbReference>
<evidence type="ECO:0000259" key="1">
    <source>
        <dbReference type="Pfam" id="PF13649"/>
    </source>
</evidence>
<dbReference type="Gene3D" id="3.40.50.150">
    <property type="entry name" value="Vaccinia Virus protein VP39"/>
    <property type="match status" value="1"/>
</dbReference>
<dbReference type="RefSeq" id="WP_236257338.1">
    <property type="nucleotide sequence ID" value="NZ_BNEK01000003.1"/>
</dbReference>
<dbReference type="Pfam" id="PF13649">
    <property type="entry name" value="Methyltransf_25"/>
    <property type="match status" value="1"/>
</dbReference>
<dbReference type="EMBL" id="BNEK01000003">
    <property type="protein sequence ID" value="GHJ28924.1"/>
    <property type="molecule type" value="Genomic_DNA"/>
</dbReference>
<dbReference type="InterPro" id="IPR050508">
    <property type="entry name" value="Methyltransf_Superfamily"/>
</dbReference>
<organism evidence="3 4">
    <name type="scientific">Streptomyces hygroscopicus</name>
    <dbReference type="NCBI Taxonomy" id="1912"/>
    <lineage>
        <taxon>Bacteria</taxon>
        <taxon>Bacillati</taxon>
        <taxon>Actinomycetota</taxon>
        <taxon>Actinomycetes</taxon>
        <taxon>Kitasatosporales</taxon>
        <taxon>Streptomycetaceae</taxon>
        <taxon>Streptomyces</taxon>
        <taxon>Streptomyces violaceusniger group</taxon>
    </lineage>
</organism>
<dbReference type="InterPro" id="IPR029063">
    <property type="entry name" value="SAM-dependent_MTases_sf"/>
</dbReference>
<keyword evidence="3" id="KW-0830">Ubiquinone</keyword>